<comment type="similarity">
    <text evidence="1">Belongs to the barstar family.</text>
</comment>
<dbReference type="Gene3D" id="3.30.370.10">
    <property type="entry name" value="Barstar-like"/>
    <property type="match status" value="1"/>
</dbReference>
<evidence type="ECO:0000256" key="1">
    <source>
        <dbReference type="ARBA" id="ARBA00006845"/>
    </source>
</evidence>
<evidence type="ECO:0000313" key="4">
    <source>
        <dbReference type="EMBL" id="SEM48494.1"/>
    </source>
</evidence>
<dbReference type="EMBL" id="FOBN01000020">
    <property type="protein sequence ID" value="SEM48494.1"/>
    <property type="molecule type" value="Genomic_DNA"/>
</dbReference>
<organism evidence="4">
    <name type="scientific">Phocoenobacter skyensis</name>
    <dbReference type="NCBI Taxonomy" id="97481"/>
    <lineage>
        <taxon>Bacteria</taxon>
        <taxon>Pseudomonadati</taxon>
        <taxon>Pseudomonadota</taxon>
        <taxon>Gammaproteobacteria</taxon>
        <taxon>Pasteurellales</taxon>
        <taxon>Pasteurellaceae</taxon>
        <taxon>Phocoenobacter</taxon>
    </lineage>
</organism>
<dbReference type="RefSeq" id="WP_090922602.1">
    <property type="nucleotide sequence ID" value="NZ_CP016180.1"/>
</dbReference>
<keyword evidence="5" id="KW-1185">Reference proteome</keyword>
<evidence type="ECO:0000259" key="2">
    <source>
        <dbReference type="Pfam" id="PF01337"/>
    </source>
</evidence>
<dbReference type="STRING" id="97481.SAMN05444853_12011"/>
<evidence type="ECO:0000313" key="3">
    <source>
        <dbReference type="EMBL" id="MDP8086003.1"/>
    </source>
</evidence>
<sequence length="105" mass="12018">MQLTIDFTNINSLDEMHNQLKDSFGFPDFYGNNGNALIDCLTSLRYPQDGMLEVTIGIDEVLELEIKNFPLHNEVIVDTFFRSIKAVNKRYISKGNMPVIHLILV</sequence>
<evidence type="ECO:0000313" key="5">
    <source>
        <dbReference type="Proteomes" id="UP001224812"/>
    </source>
</evidence>
<accession>A0A1H7YRL8</accession>
<dbReference type="GeneID" id="83544318"/>
<protein>
    <submittedName>
        <fullName evidence="4">Barstar (Barnase inhibitor)</fullName>
    </submittedName>
    <submittedName>
        <fullName evidence="3">Barstar family protein</fullName>
    </submittedName>
</protein>
<feature type="domain" description="Barstar (barnase inhibitor)" evidence="2">
    <location>
        <begin position="2"/>
        <end position="58"/>
    </location>
</feature>
<dbReference type="AlphaFoldDB" id="A0A1H7YRL8"/>
<dbReference type="Proteomes" id="UP001224812">
    <property type="component" value="Unassembled WGS sequence"/>
</dbReference>
<reference evidence="3 5" key="2">
    <citation type="journal article" date="2023" name="Front. Microbiol.">
        <title>Phylogeography and host specificity of Pasteurellaceae pathogenic to sea-farmed fish in the north-east Atlantic.</title>
        <authorList>
            <person name="Gulla S."/>
            <person name="Colquhoun D.J."/>
            <person name="Olsen A.B."/>
            <person name="Spilsberg B."/>
            <person name="Lagesen K."/>
            <person name="Aakesson C.P."/>
            <person name="Strom S."/>
            <person name="Manji F."/>
            <person name="Birkbeck T.H."/>
            <person name="Nilsen H.K."/>
        </authorList>
    </citation>
    <scope>NUCLEOTIDE SEQUENCE [LARGE SCALE GENOMIC DNA]</scope>
    <source>
        <strain evidence="3 5">VIO11850</strain>
    </source>
</reference>
<proteinExistence type="inferred from homology"/>
<dbReference type="Proteomes" id="UP000198883">
    <property type="component" value="Unassembled WGS sequence"/>
</dbReference>
<reference evidence="4" key="1">
    <citation type="submission" date="2016-10" db="EMBL/GenBank/DDBJ databases">
        <authorList>
            <person name="de Groot N.N."/>
        </authorList>
    </citation>
    <scope>NUCLEOTIDE SEQUENCE [LARGE SCALE GENOMIC DNA]</scope>
    <source>
        <strain evidence="4">DSM 24204</strain>
    </source>
</reference>
<name>A0A1H7YRL8_9PAST</name>
<dbReference type="SUPFAM" id="SSF52038">
    <property type="entry name" value="Barstar-related"/>
    <property type="match status" value="1"/>
</dbReference>
<dbReference type="InterPro" id="IPR035905">
    <property type="entry name" value="Barstar-like_sf"/>
</dbReference>
<dbReference type="InterPro" id="IPR000468">
    <property type="entry name" value="Barstar"/>
</dbReference>
<dbReference type="EMBL" id="JASAVS010000020">
    <property type="protein sequence ID" value="MDP8086003.1"/>
    <property type="molecule type" value="Genomic_DNA"/>
</dbReference>
<gene>
    <name evidence="3" type="ORF">QJT92_08740</name>
    <name evidence="4" type="ORF">SAMN05444853_12011</name>
</gene>
<dbReference type="OrthoDB" id="7575400at2"/>
<dbReference type="Pfam" id="PF01337">
    <property type="entry name" value="Barstar"/>
    <property type="match status" value="1"/>
</dbReference>